<accession>A0A2S0M9G0</accession>
<evidence type="ECO:0000313" key="3">
    <source>
        <dbReference type="Proteomes" id="UP000238358"/>
    </source>
</evidence>
<reference evidence="2 3" key="1">
    <citation type="journal article" date="2018" name="Genome Announc.">
        <title>Complete genomes of two Megasphaera elsdenii strains, NCIMB 702410 and ATCC 25940.</title>
        <authorList>
            <person name="Hatmaker E.A."/>
            <person name="O'Dell K."/>
            <person name="Riley L.A."/>
            <person name="Klingeman D.M."/>
            <person name="Guss A.M."/>
        </authorList>
    </citation>
    <scope>NUCLEOTIDE SEQUENCE [LARGE SCALE GENOMIC DNA]</scope>
    <source>
        <strain evidence="2 3">NCIMB702410</strain>
    </source>
</reference>
<feature type="region of interest" description="Disordered" evidence="1">
    <location>
        <begin position="68"/>
        <end position="91"/>
    </location>
</feature>
<evidence type="ECO:0000313" key="2">
    <source>
        <dbReference type="EMBL" id="AVO28076.1"/>
    </source>
</evidence>
<dbReference type="RefSeq" id="WP_027894590.1">
    <property type="nucleotide sequence ID" value="NZ_CP027569.1"/>
</dbReference>
<feature type="compositionally biased region" description="Basic and acidic residues" evidence="1">
    <location>
        <begin position="79"/>
        <end position="90"/>
    </location>
</feature>
<protein>
    <submittedName>
        <fullName evidence="2">Uncharacterized protein</fullName>
    </submittedName>
</protein>
<sequence length="218" mass="24905">MITAKSLKQLIRYKLGDNNEVQYSDYDILQAINEVLRYVNQYYINSDFLEKVQHYRQDEMNAEIDEYNASLSTDPSDETAEKPTPKEHIDMPITGVDLPEDFLTLVRIVDGHGRDLHPGDAIRPPRWDEYKIFRNKLYAGVKDVDMLYNAAFLSITDLDTGTVELPAVFLDALCKLSCMVLTQTPDGDTMQQAVEAALANVVPMRKYANTEKRMPFIC</sequence>
<dbReference type="EMBL" id="CP027569">
    <property type="protein sequence ID" value="AVO28076.1"/>
    <property type="molecule type" value="Genomic_DNA"/>
</dbReference>
<evidence type="ECO:0000256" key="1">
    <source>
        <dbReference type="SAM" id="MobiDB-lite"/>
    </source>
</evidence>
<gene>
    <name evidence="2" type="ORF">C6Y28_10800</name>
</gene>
<dbReference type="OrthoDB" id="1625017at2"/>
<dbReference type="Proteomes" id="UP000238358">
    <property type="component" value="Chromosome"/>
</dbReference>
<proteinExistence type="predicted"/>
<organism evidence="2 3">
    <name type="scientific">Megasphaera elsdenii</name>
    <dbReference type="NCBI Taxonomy" id="907"/>
    <lineage>
        <taxon>Bacteria</taxon>
        <taxon>Bacillati</taxon>
        <taxon>Bacillota</taxon>
        <taxon>Negativicutes</taxon>
        <taxon>Veillonellales</taxon>
        <taxon>Veillonellaceae</taxon>
        <taxon>Megasphaera</taxon>
    </lineage>
</organism>
<dbReference type="AlphaFoldDB" id="A0A2S0M9G0"/>
<name>A0A2S0M9G0_MEGEL</name>